<dbReference type="PANTHER" id="PTHR42914:SF1">
    <property type="entry name" value="7-CYANO-7-DEAZAGUANINE SYNTHASE"/>
    <property type="match status" value="1"/>
</dbReference>
<evidence type="ECO:0000313" key="10">
    <source>
        <dbReference type="EMBL" id="SVC29035.1"/>
    </source>
</evidence>
<dbReference type="GO" id="GO:0046872">
    <property type="term" value="F:metal ion binding"/>
    <property type="evidence" value="ECO:0007669"/>
    <property type="project" value="UniProtKB-KW"/>
</dbReference>
<comment type="pathway">
    <text evidence="1">Purine metabolism; 7-cyano-7-deazaguanine biosynthesis.</text>
</comment>
<evidence type="ECO:0000256" key="4">
    <source>
        <dbReference type="ARBA" id="ARBA00022741"/>
    </source>
</evidence>
<dbReference type="EMBL" id="UINC01083381">
    <property type="protein sequence ID" value="SVC29035.1"/>
    <property type="molecule type" value="Genomic_DNA"/>
</dbReference>
<dbReference type="InterPro" id="IPR018317">
    <property type="entry name" value="QueC"/>
</dbReference>
<dbReference type="SUPFAM" id="SSF52402">
    <property type="entry name" value="Adenine nucleotide alpha hydrolases-like"/>
    <property type="match status" value="1"/>
</dbReference>
<evidence type="ECO:0000256" key="8">
    <source>
        <dbReference type="ARBA" id="ARBA00039149"/>
    </source>
</evidence>
<dbReference type="InterPro" id="IPR014729">
    <property type="entry name" value="Rossmann-like_a/b/a_fold"/>
</dbReference>
<dbReference type="Gene3D" id="3.40.50.620">
    <property type="entry name" value="HUPs"/>
    <property type="match status" value="1"/>
</dbReference>
<proteinExistence type="inferred from homology"/>
<keyword evidence="3" id="KW-0479">Metal-binding</keyword>
<dbReference type="GO" id="GO:0005524">
    <property type="term" value="F:ATP binding"/>
    <property type="evidence" value="ECO:0007669"/>
    <property type="project" value="UniProtKB-KW"/>
</dbReference>
<keyword evidence="4" id="KW-0547">Nucleotide-binding</keyword>
<feature type="non-terminal residue" evidence="10">
    <location>
        <position position="174"/>
    </location>
</feature>
<evidence type="ECO:0000256" key="2">
    <source>
        <dbReference type="ARBA" id="ARBA00022598"/>
    </source>
</evidence>
<organism evidence="10">
    <name type="scientific">marine metagenome</name>
    <dbReference type="NCBI Taxonomy" id="408172"/>
    <lineage>
        <taxon>unclassified sequences</taxon>
        <taxon>metagenomes</taxon>
        <taxon>ecological metagenomes</taxon>
    </lineage>
</organism>
<keyword evidence="2" id="KW-0436">Ligase</keyword>
<evidence type="ECO:0000256" key="7">
    <source>
        <dbReference type="ARBA" id="ARBA00037993"/>
    </source>
</evidence>
<evidence type="ECO:0000256" key="3">
    <source>
        <dbReference type="ARBA" id="ARBA00022723"/>
    </source>
</evidence>
<comment type="catalytic activity">
    <reaction evidence="9">
        <text>7-carboxy-7-carbaguanine + NH4(+) + 2 ATP = 7-cyano-7-carbaguanine + 2 AMP + 2 diphosphate + 2 H(+)</text>
        <dbReference type="Rhea" id="RHEA:27982"/>
        <dbReference type="ChEBI" id="CHEBI:15378"/>
        <dbReference type="ChEBI" id="CHEBI:28938"/>
        <dbReference type="ChEBI" id="CHEBI:30616"/>
        <dbReference type="ChEBI" id="CHEBI:33019"/>
        <dbReference type="ChEBI" id="CHEBI:45075"/>
        <dbReference type="ChEBI" id="CHEBI:61036"/>
        <dbReference type="ChEBI" id="CHEBI:456215"/>
        <dbReference type="EC" id="6.3.4.20"/>
    </reaction>
</comment>
<dbReference type="Pfam" id="PF06508">
    <property type="entry name" value="QueC"/>
    <property type="match status" value="1"/>
</dbReference>
<evidence type="ECO:0000256" key="5">
    <source>
        <dbReference type="ARBA" id="ARBA00022833"/>
    </source>
</evidence>
<keyword evidence="6" id="KW-0067">ATP-binding</keyword>
<evidence type="ECO:0000256" key="6">
    <source>
        <dbReference type="ARBA" id="ARBA00022840"/>
    </source>
</evidence>
<protein>
    <recommendedName>
        <fullName evidence="8">7-cyano-7-deazaguanine synthase</fullName>
        <ecNumber evidence="8">6.3.4.20</ecNumber>
    </recommendedName>
</protein>
<dbReference type="GO" id="GO:0016874">
    <property type="term" value="F:ligase activity"/>
    <property type="evidence" value="ECO:0007669"/>
    <property type="project" value="UniProtKB-KW"/>
</dbReference>
<comment type="similarity">
    <text evidence="7">Belongs to the QueC family.</text>
</comment>
<name>A0A382KZQ3_9ZZZZ</name>
<evidence type="ECO:0000256" key="1">
    <source>
        <dbReference type="ARBA" id="ARBA00005061"/>
    </source>
</evidence>
<accession>A0A382KZQ3</accession>
<dbReference type="PANTHER" id="PTHR42914">
    <property type="entry name" value="7-CYANO-7-DEAZAGUANINE SYNTHASE"/>
    <property type="match status" value="1"/>
</dbReference>
<evidence type="ECO:0000256" key="9">
    <source>
        <dbReference type="ARBA" id="ARBA00047890"/>
    </source>
</evidence>
<dbReference type="AlphaFoldDB" id="A0A382KZQ3"/>
<reference evidence="10" key="1">
    <citation type="submission" date="2018-05" db="EMBL/GenBank/DDBJ databases">
        <authorList>
            <person name="Lanie J.A."/>
            <person name="Ng W.-L."/>
            <person name="Kazmierczak K.M."/>
            <person name="Andrzejewski T.M."/>
            <person name="Davidsen T.M."/>
            <person name="Wayne K.J."/>
            <person name="Tettelin H."/>
            <person name="Glass J.I."/>
            <person name="Rusch D."/>
            <person name="Podicherti R."/>
            <person name="Tsui H.-C.T."/>
            <person name="Winkler M.E."/>
        </authorList>
    </citation>
    <scope>NUCLEOTIDE SEQUENCE</scope>
</reference>
<keyword evidence="5" id="KW-0862">Zinc</keyword>
<gene>
    <name evidence="10" type="ORF">METZ01_LOCUS281889</name>
</gene>
<sequence>MAPAHTAVVLVSGGLDSCVAAAVAAPERELAFLHASYGQRTCTRELASFESIAEHYGVKRRLVADLQYFGQIGGSSLVDQTLPLPDHGDADAAMPSTYVPFRNANLLSVAVAWAEAIGAAEVYVGAHHADSPYPDCSEVFFSAFNRLVEAGTGPDSHIAILTPLLKLDKAGIVR</sequence>
<dbReference type="EC" id="6.3.4.20" evidence="8"/>